<sequence>TCVQQPLGISHVSLPDTAAAFAADPWYSLQATTAQVPVGFVNTFTALTASNSADQYVGFTLMSSYDPASCAQKCSAMSGCNSFNIYFERDPQYDPSILACANPASTVNVKCVFWGGAVSSANANNFGQMRDGFNVVIAGSNGYIASTF</sequence>
<feature type="non-terminal residue" evidence="1">
    <location>
        <position position="1"/>
    </location>
</feature>
<dbReference type="STRING" id="1043004.A0A074X0L1"/>
<proteinExistence type="predicted"/>
<organism evidence="1 2">
    <name type="scientific">Aureobasidium namibiae CBS 147.97</name>
    <dbReference type="NCBI Taxonomy" id="1043004"/>
    <lineage>
        <taxon>Eukaryota</taxon>
        <taxon>Fungi</taxon>
        <taxon>Dikarya</taxon>
        <taxon>Ascomycota</taxon>
        <taxon>Pezizomycotina</taxon>
        <taxon>Dothideomycetes</taxon>
        <taxon>Dothideomycetidae</taxon>
        <taxon>Dothideales</taxon>
        <taxon>Saccotheciaceae</taxon>
        <taxon>Aureobasidium</taxon>
    </lineage>
</organism>
<feature type="non-terminal residue" evidence="1">
    <location>
        <position position="148"/>
    </location>
</feature>
<gene>
    <name evidence="1" type="ORF">M436DRAFT_29325</name>
</gene>
<name>A0A074X0L1_9PEZI</name>
<accession>A0A074X0L1</accession>
<evidence type="ECO:0000313" key="1">
    <source>
        <dbReference type="EMBL" id="KEQ77304.1"/>
    </source>
</evidence>
<dbReference type="OrthoDB" id="271448at2759"/>
<evidence type="ECO:0008006" key="3">
    <source>
        <dbReference type="Google" id="ProtNLM"/>
    </source>
</evidence>
<dbReference type="AlphaFoldDB" id="A0A074X0L1"/>
<keyword evidence="2" id="KW-1185">Reference proteome</keyword>
<dbReference type="HOGENOM" id="CLU_1781853_0_0_1"/>
<dbReference type="EMBL" id="KL584702">
    <property type="protein sequence ID" value="KEQ77304.1"/>
    <property type="molecule type" value="Genomic_DNA"/>
</dbReference>
<dbReference type="PANTHER" id="PTHR36578:SF1">
    <property type="entry name" value="APPLE DOMAIN-CONTAINING PROTEIN"/>
    <property type="match status" value="1"/>
</dbReference>
<protein>
    <recommendedName>
        <fullName evidence="3">Apple domain-containing protein</fullName>
    </recommendedName>
</protein>
<reference evidence="1 2" key="1">
    <citation type="journal article" date="2014" name="BMC Genomics">
        <title>Genome sequencing of four Aureobasidium pullulans varieties: biotechnological potential, stress tolerance, and description of new species.</title>
        <authorList>
            <person name="Gostin Ar C."/>
            <person name="Ohm R.A."/>
            <person name="Kogej T."/>
            <person name="Sonjak S."/>
            <person name="Turk M."/>
            <person name="Zajc J."/>
            <person name="Zalar P."/>
            <person name="Grube M."/>
            <person name="Sun H."/>
            <person name="Han J."/>
            <person name="Sharma A."/>
            <person name="Chiniquy J."/>
            <person name="Ngan C.Y."/>
            <person name="Lipzen A."/>
            <person name="Barry K."/>
            <person name="Grigoriev I.V."/>
            <person name="Gunde-Cimerman N."/>
        </authorList>
    </citation>
    <scope>NUCLEOTIDE SEQUENCE [LARGE SCALE GENOMIC DNA]</scope>
    <source>
        <strain evidence="1 2">CBS 147.97</strain>
    </source>
</reference>
<evidence type="ECO:0000313" key="2">
    <source>
        <dbReference type="Proteomes" id="UP000027730"/>
    </source>
</evidence>
<dbReference type="Proteomes" id="UP000027730">
    <property type="component" value="Unassembled WGS sequence"/>
</dbReference>
<dbReference type="RefSeq" id="XP_013431531.1">
    <property type="nucleotide sequence ID" value="XM_013576077.1"/>
</dbReference>
<dbReference type="GeneID" id="25408217"/>
<dbReference type="PANTHER" id="PTHR36578">
    <property type="entry name" value="CHROMOSOME 15, WHOLE GENOME SHOTGUN SEQUENCE"/>
    <property type="match status" value="1"/>
</dbReference>